<proteinExistence type="inferred from homology"/>
<keyword evidence="7 17" id="KW-0812">Transmembrane</keyword>
<evidence type="ECO:0000256" key="17">
    <source>
        <dbReference type="SAM" id="Phobius"/>
    </source>
</evidence>
<keyword evidence="5" id="KW-0813">Transport</keyword>
<keyword evidence="11 17" id="KW-0472">Membrane</keyword>
<sequence>MSYRQLSQEERQELGREQRSYLWGLGLSLLLTLLPFGLAAFTDMAHLTLWWIIGACALVQIVVHLRFFLHITLARNKREDLQLILFTVLILTLLCGGTLWILFDLYQRMMPNMMP</sequence>
<dbReference type="RefSeq" id="WP_019951763.1">
    <property type="nucleotide sequence ID" value="NZ_JBHLVX010000023.1"/>
</dbReference>
<comment type="subcellular location">
    <subcellularLocation>
        <location evidence="1">Cell membrane</location>
        <topology evidence="1">Multi-pass membrane protein</topology>
    </subcellularLocation>
</comment>
<keyword evidence="10" id="KW-0560">Oxidoreductase</keyword>
<dbReference type="PANTHER" id="PTHR36835">
    <property type="entry name" value="CYTOCHROME BO(3) UBIQUINOL OXIDASE SUBUNIT 4"/>
    <property type="match status" value="1"/>
</dbReference>
<dbReference type="Proteomes" id="UP001589814">
    <property type="component" value="Unassembled WGS sequence"/>
</dbReference>
<comment type="subunit">
    <text evidence="3">Heterooctamer of two A chains, two B chains, two C chains and two D chains.</text>
</comment>
<dbReference type="EMBL" id="JBHLVX010000023">
    <property type="protein sequence ID" value="MFC0267796.1"/>
    <property type="molecule type" value="Genomic_DNA"/>
</dbReference>
<comment type="function">
    <text evidence="12">Cytochrome bo(3) ubiquinol terminal oxidase is the component of the aerobic respiratory chain of E.coli that predominates when cells are grown at high aeration. Has proton pump activity across the membrane in addition to electron transfer, pumping 2 protons/electron.</text>
</comment>
<evidence type="ECO:0000256" key="11">
    <source>
        <dbReference type="ARBA" id="ARBA00023136"/>
    </source>
</evidence>
<evidence type="ECO:0000256" key="13">
    <source>
        <dbReference type="ARBA" id="ARBA00030071"/>
    </source>
</evidence>
<keyword evidence="6" id="KW-1003">Cell membrane</keyword>
<evidence type="ECO:0000256" key="2">
    <source>
        <dbReference type="ARBA" id="ARBA00008079"/>
    </source>
</evidence>
<keyword evidence="8" id="KW-0249">Electron transport</keyword>
<evidence type="ECO:0000256" key="6">
    <source>
        <dbReference type="ARBA" id="ARBA00022475"/>
    </source>
</evidence>
<feature type="transmembrane region" description="Helical" evidence="17">
    <location>
        <begin position="48"/>
        <end position="69"/>
    </location>
</feature>
<evidence type="ECO:0000256" key="15">
    <source>
        <dbReference type="ARBA" id="ARBA00031887"/>
    </source>
</evidence>
<name>A0ABV6G2D2_9GAMM</name>
<evidence type="ECO:0000256" key="5">
    <source>
        <dbReference type="ARBA" id="ARBA00022448"/>
    </source>
</evidence>
<organism evidence="18 19">
    <name type="scientific">Kushneria aurantia</name>
    <dbReference type="NCBI Taxonomy" id="504092"/>
    <lineage>
        <taxon>Bacteria</taxon>
        <taxon>Pseudomonadati</taxon>
        <taxon>Pseudomonadota</taxon>
        <taxon>Gammaproteobacteria</taxon>
        <taxon>Oceanospirillales</taxon>
        <taxon>Halomonadaceae</taxon>
        <taxon>Kushneria</taxon>
    </lineage>
</organism>
<dbReference type="NCBIfam" id="TIGR02847">
    <property type="entry name" value="CyoD"/>
    <property type="match status" value="1"/>
</dbReference>
<dbReference type="PANTHER" id="PTHR36835:SF1">
    <property type="entry name" value="CYTOCHROME BO(3) UBIQUINOL OXIDASE SUBUNIT 4"/>
    <property type="match status" value="1"/>
</dbReference>
<evidence type="ECO:0000313" key="19">
    <source>
        <dbReference type="Proteomes" id="UP001589814"/>
    </source>
</evidence>
<comment type="caution">
    <text evidence="18">The sequence shown here is derived from an EMBL/GenBank/DDBJ whole genome shotgun (WGS) entry which is preliminary data.</text>
</comment>
<evidence type="ECO:0000256" key="8">
    <source>
        <dbReference type="ARBA" id="ARBA00022982"/>
    </source>
</evidence>
<evidence type="ECO:0000256" key="7">
    <source>
        <dbReference type="ARBA" id="ARBA00022692"/>
    </source>
</evidence>
<evidence type="ECO:0000256" key="10">
    <source>
        <dbReference type="ARBA" id="ARBA00023002"/>
    </source>
</evidence>
<evidence type="ECO:0000256" key="12">
    <source>
        <dbReference type="ARBA" id="ARBA00025694"/>
    </source>
</evidence>
<dbReference type="SUPFAM" id="SSF81321">
    <property type="entry name" value="Family A G protein-coupled receptor-like"/>
    <property type="match status" value="1"/>
</dbReference>
<dbReference type="InterPro" id="IPR050968">
    <property type="entry name" value="Cytochrome_c_oxidase_bac_sub4"/>
</dbReference>
<evidence type="ECO:0000256" key="16">
    <source>
        <dbReference type="ARBA" id="ARBA00032185"/>
    </source>
</evidence>
<dbReference type="InterPro" id="IPR005171">
    <property type="entry name" value="Cyt_c_oxidase_su4_prok"/>
</dbReference>
<accession>A0ABV6G2D2</accession>
<evidence type="ECO:0000256" key="3">
    <source>
        <dbReference type="ARBA" id="ARBA00011700"/>
    </source>
</evidence>
<protein>
    <recommendedName>
        <fullName evidence="4">Cytochrome bo(3) ubiquinol oxidase subunit 4</fullName>
    </recommendedName>
    <alternativeName>
        <fullName evidence="16">Cytochrome o ubiquinol oxidase subunit 4</fullName>
    </alternativeName>
    <alternativeName>
        <fullName evidence="13">Oxidase bo(3) subunit 4</fullName>
    </alternativeName>
    <alternativeName>
        <fullName evidence="14">Ubiquinol oxidase polypeptide IV</fullName>
    </alternativeName>
    <alternativeName>
        <fullName evidence="15">Ubiquinol oxidase subunit 4</fullName>
    </alternativeName>
</protein>
<keyword evidence="19" id="KW-1185">Reference proteome</keyword>
<evidence type="ECO:0000256" key="4">
    <source>
        <dbReference type="ARBA" id="ARBA00014689"/>
    </source>
</evidence>
<keyword evidence="9 17" id="KW-1133">Transmembrane helix</keyword>
<evidence type="ECO:0000256" key="1">
    <source>
        <dbReference type="ARBA" id="ARBA00004651"/>
    </source>
</evidence>
<feature type="transmembrane region" description="Helical" evidence="17">
    <location>
        <begin position="21"/>
        <end position="42"/>
    </location>
</feature>
<dbReference type="InterPro" id="IPR014210">
    <property type="entry name" value="Cyt_o_ubiqinol_oxidase_su4"/>
</dbReference>
<evidence type="ECO:0000256" key="14">
    <source>
        <dbReference type="ARBA" id="ARBA00030211"/>
    </source>
</evidence>
<evidence type="ECO:0000313" key="18">
    <source>
        <dbReference type="EMBL" id="MFC0267796.1"/>
    </source>
</evidence>
<reference evidence="18 19" key="1">
    <citation type="submission" date="2024-09" db="EMBL/GenBank/DDBJ databases">
        <authorList>
            <person name="Sun Q."/>
            <person name="Mori K."/>
        </authorList>
    </citation>
    <scope>NUCLEOTIDE SEQUENCE [LARGE SCALE GENOMIC DNA]</scope>
    <source>
        <strain evidence="18 19">CCM 7415</strain>
    </source>
</reference>
<feature type="transmembrane region" description="Helical" evidence="17">
    <location>
        <begin position="81"/>
        <end position="103"/>
    </location>
</feature>
<comment type="similarity">
    <text evidence="2">Belongs to the cytochrome c oxidase bacterial subunit 4 family.</text>
</comment>
<gene>
    <name evidence="18" type="primary">cyoD</name>
    <name evidence="18" type="ORF">ACFFHW_07300</name>
</gene>
<dbReference type="Pfam" id="PF03626">
    <property type="entry name" value="COX4_pro"/>
    <property type="match status" value="1"/>
</dbReference>
<evidence type="ECO:0000256" key="9">
    <source>
        <dbReference type="ARBA" id="ARBA00022989"/>
    </source>
</evidence>